<reference evidence="2 3" key="1">
    <citation type="submission" date="2019-02" db="EMBL/GenBank/DDBJ databases">
        <title>Pedobacter sp. RP-1-14 sp. nov., isolated from Arctic soil.</title>
        <authorList>
            <person name="Dahal R.H."/>
        </authorList>
    </citation>
    <scope>NUCLEOTIDE SEQUENCE [LARGE SCALE GENOMIC DNA]</scope>
    <source>
        <strain evidence="2 3">RP-1-14</strain>
    </source>
</reference>
<protein>
    <submittedName>
        <fullName evidence="2">CDP-alcohol phosphatidyltransferase family protein</fullName>
    </submittedName>
</protein>
<dbReference type="GO" id="GO:0016780">
    <property type="term" value="F:phosphotransferase activity, for other substituted phosphate groups"/>
    <property type="evidence" value="ECO:0007669"/>
    <property type="project" value="InterPro"/>
</dbReference>
<comment type="caution">
    <text evidence="2">The sequence shown here is derived from an EMBL/GenBank/DDBJ whole genome shotgun (WGS) entry which is preliminary data.</text>
</comment>
<feature type="transmembrane region" description="Helical" evidence="1">
    <location>
        <begin position="88"/>
        <end position="105"/>
    </location>
</feature>
<feature type="transmembrane region" description="Helical" evidence="1">
    <location>
        <begin position="45"/>
        <end position="67"/>
    </location>
</feature>
<dbReference type="OrthoDB" id="9785031at2"/>
<dbReference type="InterPro" id="IPR000462">
    <property type="entry name" value="CDP-OH_P_trans"/>
</dbReference>
<evidence type="ECO:0000256" key="1">
    <source>
        <dbReference type="SAM" id="Phobius"/>
    </source>
</evidence>
<name>A0A4R0ND64_9SPHI</name>
<dbReference type="EMBL" id="SJSL01000007">
    <property type="protein sequence ID" value="TCC98300.1"/>
    <property type="molecule type" value="Genomic_DNA"/>
</dbReference>
<feature type="transmembrane region" description="Helical" evidence="1">
    <location>
        <begin position="20"/>
        <end position="39"/>
    </location>
</feature>
<dbReference type="AlphaFoldDB" id="A0A4R0ND64"/>
<organism evidence="2 3">
    <name type="scientific">Pedobacter psychroterrae</name>
    <dbReference type="NCBI Taxonomy" id="2530453"/>
    <lineage>
        <taxon>Bacteria</taxon>
        <taxon>Pseudomonadati</taxon>
        <taxon>Bacteroidota</taxon>
        <taxon>Sphingobacteriia</taxon>
        <taxon>Sphingobacteriales</taxon>
        <taxon>Sphingobacteriaceae</taxon>
        <taxon>Pedobacter</taxon>
    </lineage>
</organism>
<evidence type="ECO:0000313" key="3">
    <source>
        <dbReference type="Proteomes" id="UP000293347"/>
    </source>
</evidence>
<evidence type="ECO:0000313" key="2">
    <source>
        <dbReference type="EMBL" id="TCC98300.1"/>
    </source>
</evidence>
<accession>A0A4R0ND64</accession>
<keyword evidence="2" id="KW-0808">Transferase</keyword>
<dbReference type="Pfam" id="PF01066">
    <property type="entry name" value="CDP-OH_P_transf"/>
    <property type="match status" value="1"/>
</dbReference>
<dbReference type="Gene3D" id="1.20.120.1760">
    <property type="match status" value="1"/>
</dbReference>
<sequence length="216" mass="24764">MNKLICFSVIIFVRKYYIHIPILLIYSRLLFSAIILLLSLTQPQYYRVIISTLLVTGLITDVFDGIIARKLGVSTVKLRRLDSFIDQIFWLSALVGSYLICKEFFKENTLLLGVLLGAEALTYIVSYLKFKKEVATHAILSKVWTLTILATLVQIINTCDSSWLFATCFYVGIITRIEIIAILIIIEKWENDVPSLYHAILIRRGKPIKRNKLFNG</sequence>
<feature type="transmembrane region" description="Helical" evidence="1">
    <location>
        <begin position="111"/>
        <end position="128"/>
    </location>
</feature>
<dbReference type="GO" id="GO:0016020">
    <property type="term" value="C:membrane"/>
    <property type="evidence" value="ECO:0007669"/>
    <property type="project" value="InterPro"/>
</dbReference>
<dbReference type="InterPro" id="IPR043130">
    <property type="entry name" value="CDP-OH_PTrfase_TM_dom"/>
</dbReference>
<dbReference type="Proteomes" id="UP000293347">
    <property type="component" value="Unassembled WGS sequence"/>
</dbReference>
<keyword evidence="1" id="KW-1133">Transmembrane helix</keyword>
<feature type="transmembrane region" description="Helical" evidence="1">
    <location>
        <begin position="163"/>
        <end position="186"/>
    </location>
</feature>
<gene>
    <name evidence="2" type="ORF">EZ437_19130</name>
</gene>
<keyword evidence="1" id="KW-0472">Membrane</keyword>
<dbReference type="GO" id="GO:0008654">
    <property type="term" value="P:phospholipid biosynthetic process"/>
    <property type="evidence" value="ECO:0007669"/>
    <property type="project" value="InterPro"/>
</dbReference>
<proteinExistence type="predicted"/>
<keyword evidence="3" id="KW-1185">Reference proteome</keyword>
<feature type="transmembrane region" description="Helical" evidence="1">
    <location>
        <begin position="140"/>
        <end position="157"/>
    </location>
</feature>
<keyword evidence="1" id="KW-0812">Transmembrane</keyword>